<feature type="transmembrane region" description="Helical" evidence="7">
    <location>
        <begin position="332"/>
        <end position="353"/>
    </location>
</feature>
<dbReference type="Proteomes" id="UP000187429">
    <property type="component" value="Unassembled WGS sequence"/>
</dbReference>
<keyword evidence="9" id="KW-1185">Reference proteome</keyword>
<comment type="caution">
    <text evidence="8">The sequence shown here is derived from an EMBL/GenBank/DDBJ whole genome shotgun (WGS) entry which is preliminary data.</text>
</comment>
<dbReference type="GO" id="GO:0005783">
    <property type="term" value="C:endoplasmic reticulum"/>
    <property type="evidence" value="ECO:0007669"/>
    <property type="project" value="TreeGrafter"/>
</dbReference>
<comment type="subcellular location">
    <subcellularLocation>
        <location evidence="1">Membrane</location>
        <topology evidence="1">Multi-pass membrane protein</topology>
    </subcellularLocation>
</comment>
<evidence type="ECO:0000256" key="1">
    <source>
        <dbReference type="ARBA" id="ARBA00004141"/>
    </source>
</evidence>
<gene>
    <name evidence="8" type="ORF">AYI69_g684</name>
</gene>
<evidence type="ECO:0000256" key="7">
    <source>
        <dbReference type="SAM" id="Phobius"/>
    </source>
</evidence>
<evidence type="ECO:0000256" key="4">
    <source>
        <dbReference type="ARBA" id="ARBA00022989"/>
    </source>
</evidence>
<evidence type="ECO:0000256" key="2">
    <source>
        <dbReference type="ARBA" id="ARBA00009457"/>
    </source>
</evidence>
<dbReference type="EMBL" id="LSSM01000178">
    <property type="protein sequence ID" value="OMJ29788.1"/>
    <property type="molecule type" value="Genomic_DNA"/>
</dbReference>
<protein>
    <submittedName>
        <fullName evidence="8">Meiotically up-regulated gene 89 protein</fullName>
    </submittedName>
</protein>
<feature type="transmembrane region" description="Helical" evidence="7">
    <location>
        <begin position="36"/>
        <end position="58"/>
    </location>
</feature>
<accession>A0A1R1YSB2</accession>
<dbReference type="InterPro" id="IPR005045">
    <property type="entry name" value="CDC50/LEM3_fam"/>
</dbReference>
<dbReference type="AlphaFoldDB" id="A0A1R1YSB2"/>
<evidence type="ECO:0000256" key="3">
    <source>
        <dbReference type="ARBA" id="ARBA00022692"/>
    </source>
</evidence>
<keyword evidence="4 7" id="KW-1133">Transmembrane helix</keyword>
<sequence>MTFGAKKGENKSKRPANTAFKQQRLRAWQPLLTPKTVLPTFFIIGLILAPIGGVLYWASDSLFEITLDYTDCKTYSSELTSLPSSKFTLHFGKNFSPKFLPSAKYDQQSNTCSLQFLIPKDVKAPIYMYYKLTDFYQNHRRYVKSFDQQQLSGSARSASELTGGDCDPLSTRTINGTTKPIYPCGLIANSFFNDTINDLTLLNPADSSSDSSQVYSLSSNDIAWESDTYRFGKTSYKNSDVFPPPNWDKRYPNGYTDENPIPDISKDEYLHVWMRTAGLPTFRKLHGINNSDTLKNGTYQIDIVMNYDVTSFGGTKSIVIATTSAIGGRNPALGIAYISVGVLCVLLGIIFTIRHLYRPRRLGDHTYLSWNQQVQSGLSDPAH</sequence>
<dbReference type="GO" id="GO:0005794">
    <property type="term" value="C:Golgi apparatus"/>
    <property type="evidence" value="ECO:0007669"/>
    <property type="project" value="TreeGrafter"/>
</dbReference>
<dbReference type="PANTHER" id="PTHR10926">
    <property type="entry name" value="CELL CYCLE CONTROL PROTEIN 50"/>
    <property type="match status" value="1"/>
</dbReference>
<dbReference type="GO" id="GO:0005886">
    <property type="term" value="C:plasma membrane"/>
    <property type="evidence" value="ECO:0007669"/>
    <property type="project" value="TreeGrafter"/>
</dbReference>
<name>A0A1R1YSB2_9FUNG</name>
<comment type="similarity">
    <text evidence="2 6">Belongs to the CDC50/LEM3 family.</text>
</comment>
<evidence type="ECO:0000313" key="8">
    <source>
        <dbReference type="EMBL" id="OMJ29788.1"/>
    </source>
</evidence>
<keyword evidence="5 6" id="KW-0472">Membrane</keyword>
<proteinExistence type="inferred from homology"/>
<keyword evidence="3 7" id="KW-0812">Transmembrane</keyword>
<dbReference type="PANTHER" id="PTHR10926:SF0">
    <property type="entry name" value="CDC50, ISOFORM A"/>
    <property type="match status" value="1"/>
</dbReference>
<organism evidence="8 9">
    <name type="scientific">Smittium culicis</name>
    <dbReference type="NCBI Taxonomy" id="133412"/>
    <lineage>
        <taxon>Eukaryota</taxon>
        <taxon>Fungi</taxon>
        <taxon>Fungi incertae sedis</taxon>
        <taxon>Zoopagomycota</taxon>
        <taxon>Kickxellomycotina</taxon>
        <taxon>Harpellomycetes</taxon>
        <taxon>Harpellales</taxon>
        <taxon>Legeriomycetaceae</taxon>
        <taxon>Smittium</taxon>
    </lineage>
</organism>
<evidence type="ECO:0000256" key="5">
    <source>
        <dbReference type="ARBA" id="ARBA00023136"/>
    </source>
</evidence>
<evidence type="ECO:0000313" key="9">
    <source>
        <dbReference type="Proteomes" id="UP000187429"/>
    </source>
</evidence>
<evidence type="ECO:0000256" key="6">
    <source>
        <dbReference type="PIRNR" id="PIRNR015840"/>
    </source>
</evidence>
<dbReference type="Pfam" id="PF03381">
    <property type="entry name" value="CDC50"/>
    <property type="match status" value="1"/>
</dbReference>
<dbReference type="PIRSF" id="PIRSF015840">
    <property type="entry name" value="DUF284_TM_euk"/>
    <property type="match status" value="1"/>
</dbReference>
<dbReference type="OrthoDB" id="340608at2759"/>
<dbReference type="GO" id="GO:0045332">
    <property type="term" value="P:phospholipid translocation"/>
    <property type="evidence" value="ECO:0007669"/>
    <property type="project" value="UniProtKB-UniRule"/>
</dbReference>
<reference evidence="9" key="1">
    <citation type="submission" date="2017-01" db="EMBL/GenBank/DDBJ databases">
        <authorList>
            <person name="Wang Y."/>
            <person name="White M."/>
            <person name="Kvist S."/>
            <person name="Moncalvo J.-M."/>
        </authorList>
    </citation>
    <scope>NUCLEOTIDE SEQUENCE [LARGE SCALE GENOMIC DNA]</scope>
    <source>
        <strain evidence="9">ID-206-W2</strain>
    </source>
</reference>